<reference evidence="10" key="1">
    <citation type="submission" date="2022-11" db="UniProtKB">
        <authorList>
            <consortium name="WormBaseParasite"/>
        </authorList>
    </citation>
    <scope>IDENTIFICATION</scope>
</reference>
<keyword evidence="9" id="KW-1185">Reference proteome</keyword>
<comment type="subcellular location">
    <subcellularLocation>
        <location evidence="1">Chromosome</location>
    </subcellularLocation>
    <subcellularLocation>
        <location evidence="5">Nucleus</location>
    </subcellularLocation>
</comment>
<dbReference type="GO" id="GO:0000786">
    <property type="term" value="C:nucleosome"/>
    <property type="evidence" value="ECO:0007669"/>
    <property type="project" value="UniProtKB-KW"/>
</dbReference>
<evidence type="ECO:0000313" key="9">
    <source>
        <dbReference type="Proteomes" id="UP000887572"/>
    </source>
</evidence>
<dbReference type="PRINTS" id="PR00620">
    <property type="entry name" value="HISTONEH2A"/>
</dbReference>
<accession>A0A914GU24</accession>
<evidence type="ECO:0000313" key="10">
    <source>
        <dbReference type="WBParaSite" id="Gr19_v10_g10771.t1"/>
    </source>
</evidence>
<dbReference type="InterPro" id="IPR009072">
    <property type="entry name" value="Histone-fold"/>
</dbReference>
<dbReference type="AlphaFoldDB" id="A0A914GU24"/>
<keyword evidence="5" id="KW-0238">DNA-binding</keyword>
<dbReference type="InterPro" id="IPR007125">
    <property type="entry name" value="H2A/H2B/H3"/>
</dbReference>
<dbReference type="InterPro" id="IPR002119">
    <property type="entry name" value="Histone_H2A"/>
</dbReference>
<proteinExistence type="inferred from homology"/>
<organism evidence="9 10">
    <name type="scientific">Globodera rostochiensis</name>
    <name type="common">Golden nematode worm</name>
    <name type="synonym">Heterodera rostochiensis</name>
    <dbReference type="NCBI Taxonomy" id="31243"/>
    <lineage>
        <taxon>Eukaryota</taxon>
        <taxon>Metazoa</taxon>
        <taxon>Ecdysozoa</taxon>
        <taxon>Nematoda</taxon>
        <taxon>Chromadorea</taxon>
        <taxon>Rhabditida</taxon>
        <taxon>Tylenchina</taxon>
        <taxon>Tylenchomorpha</taxon>
        <taxon>Tylenchoidea</taxon>
        <taxon>Heteroderidae</taxon>
        <taxon>Heteroderinae</taxon>
        <taxon>Globodera</taxon>
    </lineage>
</organism>
<feature type="domain" description="Histone H2A C-terminal" evidence="8">
    <location>
        <begin position="90"/>
        <end position="121"/>
    </location>
</feature>
<dbReference type="GO" id="GO:0003677">
    <property type="term" value="F:DNA binding"/>
    <property type="evidence" value="ECO:0007669"/>
    <property type="project" value="UniProtKB-KW"/>
</dbReference>
<dbReference type="GO" id="GO:0005634">
    <property type="term" value="C:nucleus"/>
    <property type="evidence" value="ECO:0007669"/>
    <property type="project" value="UniProtKB-SubCell"/>
</dbReference>
<dbReference type="PANTHER" id="PTHR23430">
    <property type="entry name" value="HISTONE H2A"/>
    <property type="match status" value="1"/>
</dbReference>
<evidence type="ECO:0000256" key="6">
    <source>
        <dbReference type="SAM" id="MobiDB-lite"/>
    </source>
</evidence>
<evidence type="ECO:0000256" key="2">
    <source>
        <dbReference type="ARBA" id="ARBA00022454"/>
    </source>
</evidence>
<dbReference type="Proteomes" id="UP000887572">
    <property type="component" value="Unplaced"/>
</dbReference>
<dbReference type="Pfam" id="PF16211">
    <property type="entry name" value="Histone_H2A_C"/>
    <property type="match status" value="1"/>
</dbReference>
<dbReference type="InterPro" id="IPR032454">
    <property type="entry name" value="Histone_H2A_C"/>
</dbReference>
<dbReference type="SMART" id="SM00414">
    <property type="entry name" value="H2A"/>
    <property type="match status" value="1"/>
</dbReference>
<dbReference type="Pfam" id="PF00125">
    <property type="entry name" value="Histone"/>
    <property type="match status" value="1"/>
</dbReference>
<keyword evidence="2 5" id="KW-0158">Chromosome</keyword>
<evidence type="ECO:0000259" key="7">
    <source>
        <dbReference type="Pfam" id="PF00125"/>
    </source>
</evidence>
<evidence type="ECO:0000259" key="8">
    <source>
        <dbReference type="Pfam" id="PF16211"/>
    </source>
</evidence>
<dbReference type="WBParaSite" id="Gr19_v10_g10771.t1">
    <property type="protein sequence ID" value="Gr19_v10_g10771.t1"/>
    <property type="gene ID" value="Gr19_v10_g10771"/>
</dbReference>
<evidence type="ECO:0000256" key="3">
    <source>
        <dbReference type="ARBA" id="ARBA00022499"/>
    </source>
</evidence>
<evidence type="ECO:0000256" key="5">
    <source>
        <dbReference type="RuleBase" id="RU003767"/>
    </source>
</evidence>
<protein>
    <recommendedName>
        <fullName evidence="5">Histone H2A</fullName>
    </recommendedName>
</protein>
<dbReference type="GO" id="GO:0046982">
    <property type="term" value="F:protein heterodimerization activity"/>
    <property type="evidence" value="ECO:0007669"/>
    <property type="project" value="InterPro"/>
</dbReference>
<evidence type="ECO:0000256" key="1">
    <source>
        <dbReference type="ARBA" id="ARBA00004286"/>
    </source>
</evidence>
<dbReference type="FunFam" id="1.10.20.10:FF:000126">
    <property type="entry name" value="Histone H2A"/>
    <property type="match status" value="1"/>
</dbReference>
<comment type="similarity">
    <text evidence="5">Belongs to the histone H2A family.</text>
</comment>
<dbReference type="Gene3D" id="1.10.20.10">
    <property type="entry name" value="Histone, subunit A"/>
    <property type="match status" value="1"/>
</dbReference>
<feature type="domain" description="Core Histone H2A/H2B/H3" evidence="7">
    <location>
        <begin position="14"/>
        <end position="87"/>
    </location>
</feature>
<feature type="region of interest" description="Disordered" evidence="6">
    <location>
        <begin position="116"/>
        <end position="139"/>
    </location>
</feature>
<dbReference type="GO" id="GO:0030527">
    <property type="term" value="F:structural constituent of chromatin"/>
    <property type="evidence" value="ECO:0007669"/>
    <property type="project" value="InterPro"/>
</dbReference>
<evidence type="ECO:0000256" key="4">
    <source>
        <dbReference type="ARBA" id="ARBA00023269"/>
    </source>
</evidence>
<sequence>MGKEVTPMNLIKVSRHRRAGILFPVSRVHRKLRSMRAGHGRVAATASVYATAVVEYITAEVIQLAGCVAKDNKRKRVTPRHIYLAMHGDEELDELVKNATIAGGGTLPRIHRSLLPKESEGDERVEAEDGLVSDEATNVKKDKVTKVKKDKVPKVNLNVE</sequence>
<keyword evidence="3" id="KW-1017">Isopeptide bond</keyword>
<dbReference type="CDD" id="cd00074">
    <property type="entry name" value="HFD_H2A"/>
    <property type="match status" value="1"/>
</dbReference>
<dbReference type="SUPFAM" id="SSF47113">
    <property type="entry name" value="Histone-fold"/>
    <property type="match status" value="1"/>
</dbReference>
<keyword evidence="5" id="KW-0539">Nucleus</keyword>
<name>A0A914GU24_GLORO</name>
<keyword evidence="4 5" id="KW-0544">Nucleosome core</keyword>
<comment type="subunit">
    <text evidence="5">The nucleosome is a histone octamer containing two molecules each of H2A, H2B, H3 and H4 assembled in one H3-H4 heterotetramer and two H2A-H2B heterodimers. The octamer wraps approximately 147 bp of DNA.</text>
</comment>